<feature type="region of interest" description="Disordered" evidence="1">
    <location>
        <begin position="371"/>
        <end position="440"/>
    </location>
</feature>
<evidence type="ECO:0000313" key="5">
    <source>
        <dbReference type="WBParaSite" id="ACRNAN_scaffold2981.g20819.t1"/>
    </source>
</evidence>
<name>A0A914DKL3_9BILA</name>
<dbReference type="AlphaFoldDB" id="A0A914DKL3"/>
<protein>
    <submittedName>
        <fullName evidence="5">Chondroitin proteoglycan 4 domain-containing protein</fullName>
    </submittedName>
</protein>
<organism evidence="4 5">
    <name type="scientific">Acrobeloides nanus</name>
    <dbReference type="NCBI Taxonomy" id="290746"/>
    <lineage>
        <taxon>Eukaryota</taxon>
        <taxon>Metazoa</taxon>
        <taxon>Ecdysozoa</taxon>
        <taxon>Nematoda</taxon>
        <taxon>Chromadorea</taxon>
        <taxon>Rhabditida</taxon>
        <taxon>Tylenchina</taxon>
        <taxon>Cephalobomorpha</taxon>
        <taxon>Cephaloboidea</taxon>
        <taxon>Cephalobidae</taxon>
        <taxon>Acrobeloides</taxon>
    </lineage>
</organism>
<keyword evidence="2" id="KW-1133">Transmembrane helix</keyword>
<keyword evidence="3" id="KW-0732">Signal</keyword>
<sequence length="887" mass="100672">MKLAIYIVLLSLELLEVAGEGDSEEDDGHRVQRSTSDCASRCERLLSRSLQRIGFTIKKVDLEAKTKSSFNLEMTDICWKFNDYMDCANQCEHPGKESRIDELAELVDKRCKVVNKEHSHNFRCIHKYHGFIEVRCSSYLNEASRLRNAASYETREVLQETCRFLHYHNMCLMNTVIYYCPTAKKLFNRFTLRDYFLSFIIPRNDLDFSDQILDYCQVFDFQKMAKDVYDSTITVDKHGISVTEPVDFSTEADLSIETTTPKKIFSSDEDLEETPPNFFYSSARVVPTHEPDPNLWTKTPNWTYYQTEDDVHPVEIEFISHPVDIEGIFDELGKSEHEASTEKVEGSSHEQPKFESKEDVVYVTVGPHEVPLDHTPTAHTPHRPIEHFGEYGTQKPHEDTSRNATQHPASVTKEVKSHINDPKDGTKGSTSHGTTRTHFTLDPNSLLSTIFRIPALFPTQIVEPETTQTPPPKTSTLKDITSEDYVTIQPHDPNDPIDHPLLQEAKKHQIFPEPQVTQDGPLAMTEVFDIRITTEYEDGPVDDEDSKTTLRIVEAKDDNTTPNSGVVDNKTFKMGTNPTQGEEKIYETGSTGPTLQPFDIMQSAEMASVKQGMEIPYKTTSIGPDTSIPLLETTILPHKTVSITNPRKLGSQEGPILSTDVSTKVPTQEASSNQVVEPKTGEKSRLDSSEEGLRPVKLEKPSQNQEKTLEKVKIEDTPKTRQNILPPIVTPKRKLATSTKKPYDRKRPILGGTKIHVKRILHFSEKEEEAKAKNSAEAVHFNNRLLEDMNTTMSGRTSTPENSTIQTQLFTPEIEPNNSLRSNISNLEESYYVTFTNTTLIEVLLALYSLIFLVGFILLLSFVVSKIIVIQYREVLTEYVLLERMPF</sequence>
<feature type="signal peptide" evidence="3">
    <location>
        <begin position="1"/>
        <end position="19"/>
    </location>
</feature>
<dbReference type="Proteomes" id="UP000887540">
    <property type="component" value="Unplaced"/>
</dbReference>
<keyword evidence="2" id="KW-0812">Transmembrane</keyword>
<evidence type="ECO:0000313" key="4">
    <source>
        <dbReference type="Proteomes" id="UP000887540"/>
    </source>
</evidence>
<feature type="compositionally biased region" description="Basic and acidic residues" evidence="1">
    <location>
        <begin position="679"/>
        <end position="700"/>
    </location>
</feature>
<feature type="region of interest" description="Disordered" evidence="1">
    <location>
        <begin position="645"/>
        <end position="706"/>
    </location>
</feature>
<evidence type="ECO:0000256" key="1">
    <source>
        <dbReference type="SAM" id="MobiDB-lite"/>
    </source>
</evidence>
<feature type="region of interest" description="Disordered" evidence="1">
    <location>
        <begin position="335"/>
        <end position="355"/>
    </location>
</feature>
<keyword evidence="2" id="KW-0472">Membrane</keyword>
<evidence type="ECO:0000256" key="3">
    <source>
        <dbReference type="SAM" id="SignalP"/>
    </source>
</evidence>
<feature type="compositionally biased region" description="Basic and acidic residues" evidence="1">
    <location>
        <begin position="413"/>
        <end position="426"/>
    </location>
</feature>
<feature type="chain" id="PRO_5037035233" evidence="3">
    <location>
        <begin position="20"/>
        <end position="887"/>
    </location>
</feature>
<proteinExistence type="predicted"/>
<reference evidence="5" key="1">
    <citation type="submission" date="2022-11" db="UniProtKB">
        <authorList>
            <consortium name="WormBaseParasite"/>
        </authorList>
    </citation>
    <scope>IDENTIFICATION</scope>
</reference>
<evidence type="ECO:0000256" key="2">
    <source>
        <dbReference type="SAM" id="Phobius"/>
    </source>
</evidence>
<keyword evidence="4" id="KW-1185">Reference proteome</keyword>
<feature type="transmembrane region" description="Helical" evidence="2">
    <location>
        <begin position="843"/>
        <end position="864"/>
    </location>
</feature>
<feature type="region of interest" description="Disordered" evidence="1">
    <location>
        <begin position="558"/>
        <end position="593"/>
    </location>
</feature>
<accession>A0A914DKL3</accession>
<dbReference type="WBParaSite" id="ACRNAN_scaffold2981.g20819.t1">
    <property type="protein sequence ID" value="ACRNAN_scaffold2981.g20819.t1"/>
    <property type="gene ID" value="ACRNAN_scaffold2981.g20819"/>
</dbReference>
<feature type="compositionally biased region" description="Basic and acidic residues" evidence="1">
    <location>
        <begin position="383"/>
        <end position="401"/>
    </location>
</feature>
<feature type="compositionally biased region" description="Polar residues" evidence="1">
    <location>
        <begin position="427"/>
        <end position="440"/>
    </location>
</feature>
<feature type="compositionally biased region" description="Polar residues" evidence="1">
    <location>
        <begin position="659"/>
        <end position="675"/>
    </location>
</feature>